<keyword evidence="2" id="KW-1185">Reference proteome</keyword>
<evidence type="ECO:0000313" key="2">
    <source>
        <dbReference type="Proteomes" id="UP000828390"/>
    </source>
</evidence>
<dbReference type="Proteomes" id="UP000828390">
    <property type="component" value="Unassembled WGS sequence"/>
</dbReference>
<name>A0A9D4KE31_DREPO</name>
<sequence>MELLRKWDQETEWACKLLTGFPKLDRLKSPFLEAIKPKDIHATLKIKAEAMLKYLRYTAVFQALARKTLRAMLKRRQSLWNTSSYARIPKLDSLKSPLLEAINLGRQASRKHWTKERITTVQQLEKCRFLYLKRNCLVVEDSHSTCWIYKRTNRVEVWEIDFKMVLLDDHEDPPTFFSRSLKTNDLSKNSTREVLSQLRLQYQPAVQKQHFNTLTMRIAERKCQDIRWIRPKDIHDALNIQAEAMLKYPSYTAKDSQSDAEKKAISKEHIQKKLPTTQLDPFLHWRVC</sequence>
<reference evidence="1" key="1">
    <citation type="journal article" date="2019" name="bioRxiv">
        <title>The Genome of the Zebra Mussel, Dreissena polymorpha: A Resource for Invasive Species Research.</title>
        <authorList>
            <person name="McCartney M.A."/>
            <person name="Auch B."/>
            <person name="Kono T."/>
            <person name="Mallez S."/>
            <person name="Zhang Y."/>
            <person name="Obille A."/>
            <person name="Becker A."/>
            <person name="Abrahante J.E."/>
            <person name="Garbe J."/>
            <person name="Badalamenti J.P."/>
            <person name="Herman A."/>
            <person name="Mangelson H."/>
            <person name="Liachko I."/>
            <person name="Sullivan S."/>
            <person name="Sone E.D."/>
            <person name="Koren S."/>
            <person name="Silverstein K.A.T."/>
            <person name="Beckman K.B."/>
            <person name="Gohl D.M."/>
        </authorList>
    </citation>
    <scope>NUCLEOTIDE SEQUENCE</scope>
    <source>
        <strain evidence="1">Duluth1</strain>
        <tissue evidence="1">Whole animal</tissue>
    </source>
</reference>
<comment type="caution">
    <text evidence="1">The sequence shown here is derived from an EMBL/GenBank/DDBJ whole genome shotgun (WGS) entry which is preliminary data.</text>
</comment>
<reference evidence="1" key="2">
    <citation type="submission" date="2020-11" db="EMBL/GenBank/DDBJ databases">
        <authorList>
            <person name="McCartney M.A."/>
            <person name="Auch B."/>
            <person name="Kono T."/>
            <person name="Mallez S."/>
            <person name="Becker A."/>
            <person name="Gohl D.M."/>
            <person name="Silverstein K.A.T."/>
            <person name="Koren S."/>
            <person name="Bechman K.B."/>
            <person name="Herman A."/>
            <person name="Abrahante J.E."/>
            <person name="Garbe J."/>
        </authorList>
    </citation>
    <scope>NUCLEOTIDE SEQUENCE</scope>
    <source>
        <strain evidence="1">Duluth1</strain>
        <tissue evidence="1">Whole animal</tissue>
    </source>
</reference>
<accession>A0A9D4KE31</accession>
<proteinExistence type="predicted"/>
<dbReference type="AlphaFoldDB" id="A0A9D4KE31"/>
<organism evidence="1 2">
    <name type="scientific">Dreissena polymorpha</name>
    <name type="common">Zebra mussel</name>
    <name type="synonym">Mytilus polymorpha</name>
    <dbReference type="NCBI Taxonomy" id="45954"/>
    <lineage>
        <taxon>Eukaryota</taxon>
        <taxon>Metazoa</taxon>
        <taxon>Spiralia</taxon>
        <taxon>Lophotrochozoa</taxon>
        <taxon>Mollusca</taxon>
        <taxon>Bivalvia</taxon>
        <taxon>Autobranchia</taxon>
        <taxon>Heteroconchia</taxon>
        <taxon>Euheterodonta</taxon>
        <taxon>Imparidentia</taxon>
        <taxon>Neoheterodontei</taxon>
        <taxon>Myida</taxon>
        <taxon>Dreissenoidea</taxon>
        <taxon>Dreissenidae</taxon>
        <taxon>Dreissena</taxon>
    </lineage>
</organism>
<gene>
    <name evidence="1" type="ORF">DPMN_111155</name>
</gene>
<dbReference type="EMBL" id="JAIWYP010000004">
    <property type="protein sequence ID" value="KAH3837754.1"/>
    <property type="molecule type" value="Genomic_DNA"/>
</dbReference>
<evidence type="ECO:0000313" key="1">
    <source>
        <dbReference type="EMBL" id="KAH3837754.1"/>
    </source>
</evidence>
<protein>
    <submittedName>
        <fullName evidence="1">Uncharacterized protein</fullName>
    </submittedName>
</protein>